<comment type="function">
    <text evidence="6">Aminocarboxypropyltransferase that catalyzes the aminocarboxypropyl transfer on pseudouridine in 18S rRNA. It constitutes the last step in biosynthesis of the hypermodified N1-methyl-N3-(3-amino-3-carboxypropyl) pseudouridine (m1acp3-Psi).</text>
</comment>
<dbReference type="EMBL" id="CAKKTJ010000281">
    <property type="protein sequence ID" value="CAH0478877.1"/>
    <property type="molecule type" value="Genomic_DNA"/>
</dbReference>
<feature type="binding site" evidence="6">
    <location>
        <position position="60"/>
    </location>
    <ligand>
        <name>S-adenosyl-L-methionine</name>
        <dbReference type="ChEBI" id="CHEBI:59789"/>
    </ligand>
</feature>
<dbReference type="PANTHER" id="PTHR20426:SF0">
    <property type="entry name" value="18S RRNA AMINOCARBOXYPROPYLTRANSFERASE"/>
    <property type="match status" value="1"/>
</dbReference>
<keyword evidence="3 6" id="KW-0698">rRNA processing</keyword>
<evidence type="ECO:0000256" key="4">
    <source>
        <dbReference type="ARBA" id="ARBA00022679"/>
    </source>
</evidence>
<protein>
    <recommendedName>
        <fullName evidence="6">18S rRNA aminocarboxypropyltransferase</fullName>
        <ecNumber evidence="6">2.5.1.157</ecNumber>
    </recommendedName>
</protein>
<feature type="binding site" evidence="6">
    <location>
        <position position="108"/>
    </location>
    <ligand>
        <name>S-adenosyl-L-methionine</name>
        <dbReference type="ChEBI" id="CHEBI:59789"/>
    </ligand>
</feature>
<evidence type="ECO:0000256" key="2">
    <source>
        <dbReference type="ARBA" id="ARBA00022517"/>
    </source>
</evidence>
<proteinExistence type="inferred from homology"/>
<dbReference type="PANTHER" id="PTHR20426">
    <property type="entry name" value="RIBOSOME BIOGENESIS PROTEIN TSR3 HOMOLOG"/>
    <property type="match status" value="1"/>
</dbReference>
<keyword evidence="1" id="KW-0963">Cytoplasm</keyword>
<evidence type="ECO:0000313" key="10">
    <source>
        <dbReference type="EMBL" id="CAH0478877.1"/>
    </source>
</evidence>
<evidence type="ECO:0000256" key="7">
    <source>
        <dbReference type="SAM" id="MobiDB-lite"/>
    </source>
</evidence>
<evidence type="ECO:0000256" key="3">
    <source>
        <dbReference type="ARBA" id="ARBA00022552"/>
    </source>
</evidence>
<accession>A0AAU9L7H9</accession>
<dbReference type="Proteomes" id="UP001160483">
    <property type="component" value="Unassembled WGS sequence"/>
</dbReference>
<keyword evidence="2 6" id="KW-0690">Ribosome biogenesis</keyword>
<dbReference type="GO" id="GO:0030490">
    <property type="term" value="P:maturation of SSU-rRNA"/>
    <property type="evidence" value="ECO:0007669"/>
    <property type="project" value="TreeGrafter"/>
</dbReference>
<keyword evidence="5 6" id="KW-0949">S-adenosyl-L-methionine</keyword>
<evidence type="ECO:0000313" key="11">
    <source>
        <dbReference type="Proteomes" id="UP001160483"/>
    </source>
</evidence>
<feature type="region of interest" description="Disordered" evidence="7">
    <location>
        <begin position="1"/>
        <end position="29"/>
    </location>
</feature>
<comment type="caution">
    <text evidence="10">The sequence shown here is derived from an EMBL/GenBank/DDBJ whole genome shotgun (WGS) entry which is preliminary data.</text>
</comment>
<evidence type="ECO:0000259" key="8">
    <source>
        <dbReference type="Pfam" id="PF04034"/>
    </source>
</evidence>
<dbReference type="GO" id="GO:1904047">
    <property type="term" value="F:S-adenosyl-L-methionine binding"/>
    <property type="evidence" value="ECO:0007669"/>
    <property type="project" value="UniProtKB-UniRule"/>
</dbReference>
<dbReference type="InterPro" id="IPR007209">
    <property type="entry name" value="RNaseL-inhib-like_metal-bd_dom"/>
</dbReference>
<gene>
    <name evidence="10" type="ORF">PBS003_LOCUS5555</name>
</gene>
<comment type="similarity">
    <text evidence="6">Belongs to the TDD superfamily. TSR3 family.</text>
</comment>
<dbReference type="Pfam" id="PF04068">
    <property type="entry name" value="Fer4_RLI"/>
    <property type="match status" value="1"/>
</dbReference>
<feature type="domain" description="16S/18S rRNA aminocarboxypropyltransferase Tsr3 C-terminal" evidence="8">
    <location>
        <begin position="82"/>
        <end position="208"/>
    </location>
</feature>
<dbReference type="GO" id="GO:0000455">
    <property type="term" value="P:enzyme-directed rRNA pseudouridine synthesis"/>
    <property type="evidence" value="ECO:0007669"/>
    <property type="project" value="UniProtKB-UniRule"/>
</dbReference>
<dbReference type="NCBIfam" id="NF002621">
    <property type="entry name" value="PRK02287.1"/>
    <property type="match status" value="1"/>
</dbReference>
<feature type="domain" description="RNase L inhibitor RLI-like possible metal-binding" evidence="9">
    <location>
        <begin position="48"/>
        <end position="76"/>
    </location>
</feature>
<feature type="region of interest" description="Disordered" evidence="7">
    <location>
        <begin position="254"/>
        <end position="282"/>
    </location>
</feature>
<evidence type="ECO:0000256" key="5">
    <source>
        <dbReference type="ARBA" id="ARBA00022691"/>
    </source>
</evidence>
<reference evidence="10" key="1">
    <citation type="submission" date="2021-11" db="EMBL/GenBank/DDBJ databases">
        <authorList>
            <person name="Islam A."/>
            <person name="Islam S."/>
            <person name="Flora M.S."/>
            <person name="Rahman M."/>
            <person name="Ziaur R.M."/>
            <person name="Epstein J.H."/>
            <person name="Hassan M."/>
            <person name="Klassen M."/>
            <person name="Woodard K."/>
            <person name="Webb A."/>
            <person name="Webby R.J."/>
            <person name="El Zowalaty M.E."/>
        </authorList>
    </citation>
    <scope>NUCLEOTIDE SEQUENCE</scope>
    <source>
        <strain evidence="10">Pbs3</strain>
    </source>
</reference>
<evidence type="ECO:0000256" key="1">
    <source>
        <dbReference type="ARBA" id="ARBA00022490"/>
    </source>
</evidence>
<feature type="binding site" evidence="6">
    <location>
        <position position="131"/>
    </location>
    <ligand>
        <name>S-adenosyl-L-methionine</name>
        <dbReference type="ChEBI" id="CHEBI:59789"/>
    </ligand>
</feature>
<evidence type="ECO:0000256" key="6">
    <source>
        <dbReference type="HAMAP-Rule" id="MF_03146"/>
    </source>
</evidence>
<evidence type="ECO:0000259" key="9">
    <source>
        <dbReference type="Pfam" id="PF04068"/>
    </source>
</evidence>
<dbReference type="GO" id="GO:0106388">
    <property type="term" value="F:rRNA small subunit aminocarboxypropyltransferase activity"/>
    <property type="evidence" value="ECO:0007669"/>
    <property type="project" value="UniProtKB-EC"/>
</dbReference>
<organism evidence="10 11">
    <name type="scientific">Peronospora belbahrii</name>
    <dbReference type="NCBI Taxonomy" id="622444"/>
    <lineage>
        <taxon>Eukaryota</taxon>
        <taxon>Sar</taxon>
        <taxon>Stramenopiles</taxon>
        <taxon>Oomycota</taxon>
        <taxon>Peronosporomycetes</taxon>
        <taxon>Peronosporales</taxon>
        <taxon>Peronosporaceae</taxon>
        <taxon>Peronospora</taxon>
    </lineage>
</organism>
<dbReference type="InterPro" id="IPR022968">
    <property type="entry name" value="Tsr3-like"/>
</dbReference>
<feature type="compositionally biased region" description="Basic and acidic residues" evidence="7">
    <location>
        <begin position="1"/>
        <end position="18"/>
    </location>
</feature>
<sequence>MGKKRVDQGPSLRQERGRNTFNRSTTCRREEESATNYRRRMFSVSLRMWDFEQCDTKRCTGRKLCRLGYIKSMKPGAHFRGLVLSPAGEQAVSRADRDIVMGSGISVIDCSWAKVQDLPYKQLRSGVHRLLPFLVAANSVNYGRPHKLSCAEAIAATLYIVGLKEEAVQVMDEFSWGAEFLKINADCLANYAACENSADVVEAQNAYLAACQAEHEKRRQRMDLPSLEDVEDDEIIEEEEDEEAVELDRFGNVIPRETSTQEQNQEKTIEQDFDETIQQDADPSLLSLSRAERGQSDSDEEITNLTKNLHLAVDSVKKTQMMREEMRNARALDGEKEAYAFSSMEDVHRQQLVTVCLEQTAVAVSGDAVLQLPRSVYHQWEQDAHNLSSA</sequence>
<dbReference type="Pfam" id="PF04034">
    <property type="entry name" value="Ribo_biogen_C"/>
    <property type="match status" value="1"/>
</dbReference>
<dbReference type="EC" id="2.5.1.157" evidence="6"/>
<dbReference type="AlphaFoldDB" id="A0AAU9L7H9"/>
<dbReference type="InterPro" id="IPR007177">
    <property type="entry name" value="Tsr3_C"/>
</dbReference>
<name>A0AAU9L7H9_9STRA</name>
<dbReference type="HAMAP" id="MF_01116">
    <property type="entry name" value="TSR3"/>
    <property type="match status" value="1"/>
</dbReference>
<comment type="catalytic activity">
    <reaction evidence="6">
        <text>an N(1)-methylpseudouridine in rRNA + S-adenosyl-L-methionine = N(1)-methyl-N(3)-[(3S)-3-amino-3-carboxypropyl]pseudouridine in rRNA + S-methyl-5'-thioadenosine + H(+)</text>
        <dbReference type="Rhea" id="RHEA:63296"/>
        <dbReference type="Rhea" id="RHEA-COMP:11634"/>
        <dbReference type="Rhea" id="RHEA-COMP:16310"/>
        <dbReference type="ChEBI" id="CHEBI:15378"/>
        <dbReference type="ChEBI" id="CHEBI:17509"/>
        <dbReference type="ChEBI" id="CHEBI:59789"/>
        <dbReference type="ChEBI" id="CHEBI:74890"/>
        <dbReference type="ChEBI" id="CHEBI:146234"/>
        <dbReference type="EC" id="2.5.1.157"/>
    </reaction>
</comment>
<keyword evidence="4 6" id="KW-0808">Transferase</keyword>
<comment type="caution">
    <text evidence="6">Lacks conserved residue(s) required for the propagation of feature annotation.</text>
</comment>